<dbReference type="SUPFAM" id="SSF55031">
    <property type="entry name" value="Bacterial exopeptidase dimerisation domain"/>
    <property type="match status" value="1"/>
</dbReference>
<comment type="similarity">
    <text evidence="2">Belongs to the peptidase M20 family.</text>
</comment>
<feature type="binding site" evidence="7">
    <location>
        <position position="111"/>
    </location>
    <ligand>
        <name>Zn(2+)</name>
        <dbReference type="ChEBI" id="CHEBI:29105"/>
        <label>2</label>
    </ligand>
</feature>
<dbReference type="Pfam" id="PF01546">
    <property type="entry name" value="Peptidase_M20"/>
    <property type="match status" value="1"/>
</dbReference>
<evidence type="ECO:0000256" key="6">
    <source>
        <dbReference type="ARBA" id="ARBA00023211"/>
    </source>
</evidence>
<dbReference type="Gene3D" id="3.40.630.10">
    <property type="entry name" value="Zn peptidases"/>
    <property type="match status" value="1"/>
</dbReference>
<dbReference type="InterPro" id="IPR010158">
    <property type="entry name" value="Amidase_Cbmase"/>
</dbReference>
<protein>
    <submittedName>
        <fullName evidence="9">Zn-dependent hydrolase</fullName>
    </submittedName>
</protein>
<proteinExistence type="inferred from homology"/>
<dbReference type="Proteomes" id="UP000679749">
    <property type="component" value="Unassembled WGS sequence"/>
</dbReference>
<feature type="binding site" evidence="7">
    <location>
        <position position="403"/>
    </location>
    <ligand>
        <name>Zn(2+)</name>
        <dbReference type="ChEBI" id="CHEBI:29105"/>
        <label>2</label>
    </ligand>
</feature>
<dbReference type="RefSeq" id="WP_213118958.1">
    <property type="nucleotide sequence ID" value="NZ_JAGYPF010000004.1"/>
</dbReference>
<dbReference type="CDD" id="cd03884">
    <property type="entry name" value="M20_bAS"/>
    <property type="match status" value="1"/>
</dbReference>
<keyword evidence="10" id="KW-1185">Reference proteome</keyword>
<reference evidence="9" key="1">
    <citation type="submission" date="2021-05" db="EMBL/GenBank/DDBJ databases">
        <title>Novel Bacillus species.</title>
        <authorList>
            <person name="Liu G."/>
        </authorList>
    </citation>
    <scope>NUCLEOTIDE SEQUENCE</scope>
    <source>
        <strain evidence="9">FJAT-49825</strain>
    </source>
</reference>
<dbReference type="InterPro" id="IPR011650">
    <property type="entry name" value="Peptidase_M20_dimer"/>
</dbReference>
<keyword evidence="5 9" id="KW-0378">Hydrolase</keyword>
<sequence length="428" mass="46037">MSKENLISKLLKDYDSALNHSGVNGERLGHRLAMLSEIGATADGGVNRPGFSAEEKLAKEQVKVWMKDAGLKVWEDGAGNVFGRLSGLADSIPAVASGSHVDSVPNGGNFDGPLGVLAALEVVEAWKYTGYRPQRPFEVVIFSDEEGARFNGSLTGSMSLMGTIDLEKQLQLTDFNGDSFEEVLEKYGTSLDDLKKASSHKKDIGLFVEVHIEQGKRLEKAGLPVGIVSGIAGPCWLEIIFSGKAGHAGNTPMNDRKDALVAAGEFVVAVETLPEKVSSTAVATVGKLSVHPNGVNVIPGEVSLFADIRDIYENTRDELVSLVTEKANSIAQTRGMEVSIKVNTSVKPVPIDESIQKKLEKAFLENQIEQMRLPSGAGHDSMVLGEEIPVGMIFVRSKDGISHNPKEWSSLNDCVISVHVLKSFIESL</sequence>
<dbReference type="GO" id="GO:0046872">
    <property type="term" value="F:metal ion binding"/>
    <property type="evidence" value="ECO:0007669"/>
    <property type="project" value="UniProtKB-KW"/>
</dbReference>
<dbReference type="Pfam" id="PF07687">
    <property type="entry name" value="M20_dimer"/>
    <property type="match status" value="1"/>
</dbReference>
<gene>
    <name evidence="9" type="ORF">KHA99_18380</name>
</gene>
<dbReference type="AlphaFoldDB" id="A0A942U7L8"/>
<dbReference type="InterPro" id="IPR002933">
    <property type="entry name" value="Peptidase_M20"/>
</dbReference>
<dbReference type="NCBIfam" id="TIGR01879">
    <property type="entry name" value="hydantase"/>
    <property type="match status" value="1"/>
</dbReference>
<keyword evidence="4 7" id="KW-0479">Metal-binding</keyword>
<comment type="cofactor">
    <cofactor evidence="1">
        <name>Mn(2+)</name>
        <dbReference type="ChEBI" id="CHEBI:29035"/>
    </cofactor>
</comment>
<keyword evidence="7" id="KW-0862">Zinc</keyword>
<evidence type="ECO:0000256" key="5">
    <source>
        <dbReference type="ARBA" id="ARBA00022801"/>
    </source>
</evidence>
<keyword evidence="6" id="KW-0464">Manganese</keyword>
<dbReference type="EMBL" id="JAGYPF010000004">
    <property type="protein sequence ID" value="MBS4214417.1"/>
    <property type="molecule type" value="Genomic_DNA"/>
</dbReference>
<feature type="binding site" evidence="7">
    <location>
        <position position="211"/>
    </location>
    <ligand>
        <name>Zn(2+)</name>
        <dbReference type="ChEBI" id="CHEBI:29105"/>
        <label>1</label>
    </ligand>
</feature>
<dbReference type="SUPFAM" id="SSF53187">
    <property type="entry name" value="Zn-dependent exopeptidases"/>
    <property type="match status" value="1"/>
</dbReference>
<evidence type="ECO:0000256" key="2">
    <source>
        <dbReference type="ARBA" id="ARBA00006153"/>
    </source>
</evidence>
<comment type="caution">
    <text evidence="9">The sequence shown here is derived from an EMBL/GenBank/DDBJ whole genome shotgun (WGS) entry which is preliminary data.</text>
</comment>
<name>A0A942U7L8_9BACI</name>
<dbReference type="InterPro" id="IPR036264">
    <property type="entry name" value="Bact_exopeptidase_dim_dom"/>
</dbReference>
<comment type="subunit">
    <text evidence="3">Homodimer.</text>
</comment>
<evidence type="ECO:0000313" key="10">
    <source>
        <dbReference type="Proteomes" id="UP000679749"/>
    </source>
</evidence>
<organism evidence="9 10">
    <name type="scientific">Neobacillus rhizophilus</name>
    <dbReference type="NCBI Taxonomy" id="2833579"/>
    <lineage>
        <taxon>Bacteria</taxon>
        <taxon>Bacillati</taxon>
        <taxon>Bacillota</taxon>
        <taxon>Bacilli</taxon>
        <taxon>Bacillales</taxon>
        <taxon>Bacillaceae</taxon>
        <taxon>Neobacillus</taxon>
    </lineage>
</organism>
<dbReference type="PANTHER" id="PTHR32494:SF19">
    <property type="entry name" value="ALLANTOATE DEIMINASE-RELATED"/>
    <property type="match status" value="1"/>
</dbReference>
<evidence type="ECO:0000256" key="7">
    <source>
        <dbReference type="PIRSR" id="PIRSR001235-1"/>
    </source>
</evidence>
<evidence type="ECO:0000256" key="3">
    <source>
        <dbReference type="ARBA" id="ARBA00011738"/>
    </source>
</evidence>
<accession>A0A942U7L8</accession>
<feature type="domain" description="Peptidase M20 dimerisation" evidence="8">
    <location>
        <begin position="233"/>
        <end position="331"/>
    </location>
</feature>
<feature type="binding site" evidence="7">
    <location>
        <position position="146"/>
    </location>
    <ligand>
        <name>Zn(2+)</name>
        <dbReference type="ChEBI" id="CHEBI:29105"/>
        <label>2</label>
    </ligand>
</feature>
<feature type="binding site" evidence="7">
    <location>
        <position position="111"/>
    </location>
    <ligand>
        <name>Zn(2+)</name>
        <dbReference type="ChEBI" id="CHEBI:29105"/>
        <label>1</label>
    </ligand>
</feature>
<dbReference type="PANTHER" id="PTHR32494">
    <property type="entry name" value="ALLANTOATE DEIMINASE-RELATED"/>
    <property type="match status" value="1"/>
</dbReference>
<dbReference type="Gene3D" id="3.30.70.360">
    <property type="match status" value="1"/>
</dbReference>
<dbReference type="PIRSF" id="PIRSF001235">
    <property type="entry name" value="Amidase_carbamoylase"/>
    <property type="match status" value="1"/>
</dbReference>
<feature type="binding site" evidence="7">
    <location>
        <position position="100"/>
    </location>
    <ligand>
        <name>Zn(2+)</name>
        <dbReference type="ChEBI" id="CHEBI:29105"/>
        <label>1</label>
    </ligand>
</feature>
<evidence type="ECO:0000313" key="9">
    <source>
        <dbReference type="EMBL" id="MBS4214417.1"/>
    </source>
</evidence>
<dbReference type="GO" id="GO:0016813">
    <property type="term" value="F:hydrolase activity, acting on carbon-nitrogen (but not peptide) bonds, in linear amidines"/>
    <property type="evidence" value="ECO:0007669"/>
    <property type="project" value="InterPro"/>
</dbReference>
<evidence type="ECO:0000256" key="1">
    <source>
        <dbReference type="ARBA" id="ARBA00001936"/>
    </source>
</evidence>
<comment type="cofactor">
    <cofactor evidence="7">
        <name>Zn(2+)</name>
        <dbReference type="ChEBI" id="CHEBI:29105"/>
    </cofactor>
    <text evidence="7">Binds 2 Zn(2+) ions per subunit.</text>
</comment>
<evidence type="ECO:0000256" key="4">
    <source>
        <dbReference type="ARBA" id="ARBA00022723"/>
    </source>
</evidence>
<dbReference type="NCBIfam" id="NF006771">
    <property type="entry name" value="PRK09290.1-5"/>
    <property type="match status" value="1"/>
</dbReference>
<evidence type="ECO:0000259" key="8">
    <source>
        <dbReference type="Pfam" id="PF07687"/>
    </source>
</evidence>